<dbReference type="EMBL" id="QVLS01000006">
    <property type="protein sequence ID" value="RFP78759.1"/>
    <property type="molecule type" value="Genomic_DNA"/>
</dbReference>
<dbReference type="PANTHER" id="PTHR34584:SF1">
    <property type="entry name" value="NA(+)_H(+) ANTIPORTER SUBUNIT E1"/>
    <property type="match status" value="1"/>
</dbReference>
<comment type="caution">
    <text evidence="8">The sequence shown here is derived from an EMBL/GenBank/DDBJ whole genome shotgun (WGS) entry which is preliminary data.</text>
</comment>
<evidence type="ECO:0000256" key="4">
    <source>
        <dbReference type="ARBA" id="ARBA00022692"/>
    </source>
</evidence>
<keyword evidence="9" id="KW-1185">Reference proteome</keyword>
<keyword evidence="3" id="KW-1003">Cell membrane</keyword>
<accession>A0A372EJC6</accession>
<protein>
    <submittedName>
        <fullName evidence="8">Na+/H+ antiporter subunit E</fullName>
    </submittedName>
</protein>
<dbReference type="GO" id="GO:0005886">
    <property type="term" value="C:plasma membrane"/>
    <property type="evidence" value="ECO:0007669"/>
    <property type="project" value="UniProtKB-SubCell"/>
</dbReference>
<comment type="similarity">
    <text evidence="2">Belongs to the CPA3 antiporters (TC 2.A.63) subunit E family.</text>
</comment>
<evidence type="ECO:0000256" key="5">
    <source>
        <dbReference type="ARBA" id="ARBA00022989"/>
    </source>
</evidence>
<dbReference type="Pfam" id="PF01899">
    <property type="entry name" value="MNHE"/>
    <property type="match status" value="1"/>
</dbReference>
<feature type="transmembrane region" description="Helical" evidence="7">
    <location>
        <begin position="47"/>
        <end position="67"/>
    </location>
</feature>
<keyword evidence="4 7" id="KW-0812">Transmembrane</keyword>
<dbReference type="NCBIfam" id="NF006520">
    <property type="entry name" value="PRK08965.1-4"/>
    <property type="match status" value="1"/>
</dbReference>
<evidence type="ECO:0000313" key="9">
    <source>
        <dbReference type="Proteomes" id="UP000261931"/>
    </source>
</evidence>
<evidence type="ECO:0000256" key="3">
    <source>
        <dbReference type="ARBA" id="ARBA00022475"/>
    </source>
</evidence>
<proteinExistence type="inferred from homology"/>
<gene>
    <name evidence="8" type="ORF">DY262_11770</name>
</gene>
<evidence type="ECO:0000256" key="7">
    <source>
        <dbReference type="SAM" id="Phobius"/>
    </source>
</evidence>
<keyword evidence="5 7" id="KW-1133">Transmembrane helix</keyword>
<keyword evidence="6 7" id="KW-0472">Membrane</keyword>
<comment type="subcellular location">
    <subcellularLocation>
        <location evidence="1">Cell membrane</location>
        <topology evidence="1">Multi-pass membrane protein</topology>
    </subcellularLocation>
</comment>
<evidence type="ECO:0000256" key="1">
    <source>
        <dbReference type="ARBA" id="ARBA00004651"/>
    </source>
</evidence>
<evidence type="ECO:0000256" key="2">
    <source>
        <dbReference type="ARBA" id="ARBA00006228"/>
    </source>
</evidence>
<feature type="transmembrane region" description="Helical" evidence="7">
    <location>
        <begin position="20"/>
        <end position="41"/>
    </location>
</feature>
<evidence type="ECO:0000313" key="8">
    <source>
        <dbReference type="EMBL" id="RFP78759.1"/>
    </source>
</evidence>
<sequence length="182" mass="19551">MKRLTDAAPPAAPKRAPSGVRAAILPSPWLSLGLFGGWLLLTRSLGWGQIGLGLLVAVVVPLLMAPLRPTPGPLRHWGTLIRLILRVGGDVVRSAIDVALGVARSRREPPRGRFVVIPLDLRNVHGLAALSMITAVIPGTVWCELAPDCAALLLHVFDLDDEAAFIAHYKADYELPLKEVFG</sequence>
<evidence type="ECO:0000256" key="6">
    <source>
        <dbReference type="ARBA" id="ARBA00023136"/>
    </source>
</evidence>
<dbReference type="RefSeq" id="WP_116959067.1">
    <property type="nucleotide sequence ID" value="NZ_QVLS01000006.1"/>
</dbReference>
<reference evidence="8 9" key="1">
    <citation type="submission" date="2018-08" db="EMBL/GenBank/DDBJ databases">
        <title>Hydrogenophaga sp. LA-38 isolated from sludge.</title>
        <authorList>
            <person name="Im W.-T."/>
        </authorList>
    </citation>
    <scope>NUCLEOTIDE SEQUENCE [LARGE SCALE GENOMIC DNA]</scope>
    <source>
        <strain evidence="8 9">LA-38</strain>
    </source>
</reference>
<dbReference type="PANTHER" id="PTHR34584">
    <property type="entry name" value="NA(+)/H(+) ANTIPORTER SUBUNIT E1"/>
    <property type="match status" value="1"/>
</dbReference>
<name>A0A372EJC6_9BURK</name>
<dbReference type="GO" id="GO:0008324">
    <property type="term" value="F:monoatomic cation transmembrane transporter activity"/>
    <property type="evidence" value="ECO:0007669"/>
    <property type="project" value="InterPro"/>
</dbReference>
<organism evidence="8 9">
    <name type="scientific">Hydrogenophaga borbori</name>
    <dbReference type="NCBI Taxonomy" id="2294117"/>
    <lineage>
        <taxon>Bacteria</taxon>
        <taxon>Pseudomonadati</taxon>
        <taxon>Pseudomonadota</taxon>
        <taxon>Betaproteobacteria</taxon>
        <taxon>Burkholderiales</taxon>
        <taxon>Comamonadaceae</taxon>
        <taxon>Hydrogenophaga</taxon>
    </lineage>
</organism>
<dbReference type="AlphaFoldDB" id="A0A372EJC6"/>
<dbReference type="InterPro" id="IPR002758">
    <property type="entry name" value="Cation_antiport_E"/>
</dbReference>
<dbReference type="Proteomes" id="UP000261931">
    <property type="component" value="Unassembled WGS sequence"/>
</dbReference>